<keyword evidence="2" id="KW-1185">Reference proteome</keyword>
<gene>
    <name evidence="1" type="ORF">SAMN05444359_10227</name>
</gene>
<evidence type="ECO:0000313" key="2">
    <source>
        <dbReference type="Proteomes" id="UP000199021"/>
    </source>
</evidence>
<protein>
    <submittedName>
        <fullName evidence="1">Uncharacterized protein</fullName>
    </submittedName>
</protein>
<accession>A0A1H9AB79</accession>
<dbReference type="RefSeq" id="WP_139211728.1">
    <property type="nucleotide sequence ID" value="NZ_FOFB01000002.1"/>
</dbReference>
<name>A0A1H9AB79_9BACT</name>
<dbReference type="STRING" id="478744.SAMN05444359_10227"/>
<dbReference type="EMBL" id="FOFB01000002">
    <property type="protein sequence ID" value="SEP73737.1"/>
    <property type="molecule type" value="Genomic_DNA"/>
</dbReference>
<dbReference type="Proteomes" id="UP000199021">
    <property type="component" value="Unassembled WGS sequence"/>
</dbReference>
<proteinExistence type="predicted"/>
<sequence>MTDSQRPLSFSEEEMRREIIAEVSRMDTSFLRVVHSMMRTYAEEREMEEENPVIDYLVDGSPLRKKEFLQAADEGVEKVINGGGTEADDFFQKKEKWMNDIE</sequence>
<evidence type="ECO:0000313" key="1">
    <source>
        <dbReference type="EMBL" id="SEP73737.1"/>
    </source>
</evidence>
<organism evidence="1 2">
    <name type="scientific">Neolewinella agarilytica</name>
    <dbReference type="NCBI Taxonomy" id="478744"/>
    <lineage>
        <taxon>Bacteria</taxon>
        <taxon>Pseudomonadati</taxon>
        <taxon>Bacteroidota</taxon>
        <taxon>Saprospiria</taxon>
        <taxon>Saprospirales</taxon>
        <taxon>Lewinellaceae</taxon>
        <taxon>Neolewinella</taxon>
    </lineage>
</organism>
<dbReference type="InParanoid" id="A0A1H9AB79"/>
<dbReference type="AlphaFoldDB" id="A0A1H9AB79"/>
<reference evidence="2" key="1">
    <citation type="submission" date="2016-10" db="EMBL/GenBank/DDBJ databases">
        <authorList>
            <person name="Varghese N."/>
            <person name="Submissions S."/>
        </authorList>
    </citation>
    <scope>NUCLEOTIDE SEQUENCE [LARGE SCALE GENOMIC DNA]</scope>
    <source>
        <strain evidence="2">DSM 24740</strain>
    </source>
</reference>